<name>A0ABU3RD99_9BACL</name>
<keyword evidence="2" id="KW-0472">Membrane</keyword>
<protein>
    <submittedName>
        <fullName evidence="4">Helix-hairpin-helix domain-containing protein</fullName>
    </submittedName>
</protein>
<dbReference type="PANTHER" id="PTHR21180:SF32">
    <property type="entry name" value="ENDONUCLEASE_EXONUCLEASE_PHOSPHATASE FAMILY DOMAIN-CONTAINING PROTEIN 1"/>
    <property type="match status" value="1"/>
</dbReference>
<evidence type="ECO:0000259" key="3">
    <source>
        <dbReference type="SMART" id="SM00278"/>
    </source>
</evidence>
<feature type="region of interest" description="Disordered" evidence="1">
    <location>
        <begin position="63"/>
        <end position="115"/>
    </location>
</feature>
<organism evidence="4 5">
    <name type="scientific">Paenibacillus violae</name>
    <dbReference type="NCBI Taxonomy" id="3077234"/>
    <lineage>
        <taxon>Bacteria</taxon>
        <taxon>Bacillati</taxon>
        <taxon>Bacillota</taxon>
        <taxon>Bacilli</taxon>
        <taxon>Bacillales</taxon>
        <taxon>Paenibacillaceae</taxon>
        <taxon>Paenibacillus</taxon>
    </lineage>
</organism>
<dbReference type="PANTHER" id="PTHR21180">
    <property type="entry name" value="ENDONUCLEASE/EXONUCLEASE/PHOSPHATASE FAMILY DOMAIN-CONTAINING PROTEIN 1"/>
    <property type="match status" value="1"/>
</dbReference>
<reference evidence="4 5" key="1">
    <citation type="submission" date="2023-10" db="EMBL/GenBank/DDBJ databases">
        <title>Paenibacillus strain PFR10 Genome sequencing and assembly.</title>
        <authorList>
            <person name="Kim I."/>
        </authorList>
    </citation>
    <scope>NUCLEOTIDE SEQUENCE [LARGE SCALE GENOMIC DNA]</scope>
    <source>
        <strain evidence="4 5">PFR10</strain>
    </source>
</reference>
<proteinExistence type="predicted"/>
<dbReference type="Proteomes" id="UP001260980">
    <property type="component" value="Unassembled WGS sequence"/>
</dbReference>
<dbReference type="Gene3D" id="1.10.150.320">
    <property type="entry name" value="Photosystem II 12 kDa extrinsic protein"/>
    <property type="match status" value="1"/>
</dbReference>
<dbReference type="RefSeq" id="WP_315952290.1">
    <property type="nucleotide sequence ID" value="NZ_JAWCUD010000004.1"/>
</dbReference>
<dbReference type="InterPro" id="IPR051675">
    <property type="entry name" value="Endo/Exo/Phosphatase_dom_1"/>
</dbReference>
<feature type="domain" description="Helix-hairpin-helix DNA-binding motif class 1" evidence="3">
    <location>
        <begin position="153"/>
        <end position="172"/>
    </location>
</feature>
<evidence type="ECO:0000256" key="1">
    <source>
        <dbReference type="SAM" id="MobiDB-lite"/>
    </source>
</evidence>
<dbReference type="SUPFAM" id="SSF47781">
    <property type="entry name" value="RuvA domain 2-like"/>
    <property type="match status" value="1"/>
</dbReference>
<gene>
    <name evidence="4" type="ORF">RQP52_14145</name>
</gene>
<keyword evidence="2" id="KW-1133">Transmembrane helix</keyword>
<feature type="transmembrane region" description="Helical" evidence="2">
    <location>
        <begin position="9"/>
        <end position="27"/>
    </location>
</feature>
<dbReference type="Pfam" id="PF12836">
    <property type="entry name" value="HHH_3"/>
    <property type="match status" value="1"/>
</dbReference>
<accession>A0ABU3RD99</accession>
<comment type="caution">
    <text evidence="4">The sequence shown here is derived from an EMBL/GenBank/DDBJ whole genome shotgun (WGS) entry which is preliminary data.</text>
</comment>
<dbReference type="EMBL" id="JAWCUD010000004">
    <property type="protein sequence ID" value="MDU0202240.1"/>
    <property type="molecule type" value="Genomic_DNA"/>
</dbReference>
<evidence type="ECO:0000313" key="4">
    <source>
        <dbReference type="EMBL" id="MDU0202240.1"/>
    </source>
</evidence>
<dbReference type="NCBIfam" id="TIGR00426">
    <property type="entry name" value="competence protein ComEA helix-hairpin-helix repeat region"/>
    <property type="match status" value="1"/>
</dbReference>
<evidence type="ECO:0000256" key="2">
    <source>
        <dbReference type="SAM" id="Phobius"/>
    </source>
</evidence>
<evidence type="ECO:0000313" key="5">
    <source>
        <dbReference type="Proteomes" id="UP001260980"/>
    </source>
</evidence>
<dbReference type="SMART" id="SM00278">
    <property type="entry name" value="HhH1"/>
    <property type="match status" value="2"/>
</dbReference>
<keyword evidence="5" id="KW-1185">Reference proteome</keyword>
<sequence length="178" mass="19338">MAVFRYRKFLYVAIMVCFVVFVVWPFVTGGRSSMIQTEFKPVNAQIEALIVNGEETALESIATPGATFETTETTETTETSTPNASPAAPLTSITSESPLPKLKGSPSPSPSTGLLDLNTATLKQLNDLPGIGDSKAKAILEYRLKKGRFSRVEELTEVKGIGDKMLEKLKPFVYVTST</sequence>
<feature type="domain" description="Helix-hairpin-helix DNA-binding motif class 1" evidence="3">
    <location>
        <begin position="123"/>
        <end position="142"/>
    </location>
</feature>
<dbReference type="InterPro" id="IPR003583">
    <property type="entry name" value="Hlx-hairpin-Hlx_DNA-bd_motif"/>
</dbReference>
<keyword evidence="2" id="KW-0812">Transmembrane</keyword>
<dbReference type="InterPro" id="IPR010994">
    <property type="entry name" value="RuvA_2-like"/>
</dbReference>
<dbReference type="InterPro" id="IPR004509">
    <property type="entry name" value="Competence_ComEA_HhH"/>
</dbReference>